<dbReference type="OrthoDB" id="9805309at2"/>
<name>Q1ZQC1_PHOAS</name>
<evidence type="ECO:0000313" key="3">
    <source>
        <dbReference type="Proteomes" id="UP000001603"/>
    </source>
</evidence>
<dbReference type="eggNOG" id="COG3655">
    <property type="taxonomic scope" value="Bacteria"/>
</dbReference>
<comment type="caution">
    <text evidence="2">The sequence shown here is derived from an EMBL/GenBank/DDBJ whole genome shotgun (WGS) entry which is preliminary data.</text>
</comment>
<evidence type="ECO:0000259" key="1">
    <source>
        <dbReference type="PROSITE" id="PS50943"/>
    </source>
</evidence>
<dbReference type="EMBL" id="AAOJ01000003">
    <property type="protein sequence ID" value="EAS64376.1"/>
    <property type="molecule type" value="Genomic_DNA"/>
</dbReference>
<dbReference type="Gene3D" id="1.10.260.40">
    <property type="entry name" value="lambda repressor-like DNA-binding domains"/>
    <property type="match status" value="1"/>
</dbReference>
<gene>
    <name evidence="2" type="ORF">VAS14_01621</name>
</gene>
<dbReference type="AlphaFoldDB" id="Q1ZQC1"/>
<accession>Q1ZQC1</accession>
<dbReference type="RefSeq" id="WP_005367361.1">
    <property type="nucleotide sequence ID" value="NZ_CH902600.1"/>
</dbReference>
<dbReference type="InterPro" id="IPR001387">
    <property type="entry name" value="Cro/C1-type_HTH"/>
</dbReference>
<dbReference type="Proteomes" id="UP000001603">
    <property type="component" value="Unassembled WGS sequence"/>
</dbReference>
<dbReference type="SMART" id="SM00530">
    <property type="entry name" value="HTH_XRE"/>
    <property type="match status" value="1"/>
</dbReference>
<dbReference type="Pfam" id="PF13443">
    <property type="entry name" value="HTH_26"/>
    <property type="match status" value="1"/>
</dbReference>
<dbReference type="HOGENOM" id="CLU_066192_31_3_6"/>
<dbReference type="PROSITE" id="PS50943">
    <property type="entry name" value="HTH_CROC1"/>
    <property type="match status" value="1"/>
</dbReference>
<protein>
    <recommendedName>
        <fullName evidence="1">HTH cro/C1-type domain-containing protein</fullName>
    </recommendedName>
</protein>
<reference evidence="2 3" key="1">
    <citation type="journal article" date="2009" name="Proc. Natl. Acad. Sci. U.S.A.">
        <title>The genomic basis of trophic strategy in marine bacteria.</title>
        <authorList>
            <person name="Lauro F.M."/>
            <person name="McDougald D."/>
            <person name="Thomas T."/>
            <person name="Williams T.J."/>
            <person name="Egan S."/>
            <person name="Rice S."/>
            <person name="DeMaere M.Z."/>
            <person name="Ting L."/>
            <person name="Ertan H."/>
            <person name="Johnson J."/>
            <person name="Ferriera S."/>
            <person name="Lapidus A."/>
            <person name="Anderson I."/>
            <person name="Kyrpides N."/>
            <person name="Munk A.C."/>
            <person name="Detter C."/>
            <person name="Han C.S."/>
            <person name="Brown M.V."/>
            <person name="Robb F.T."/>
            <person name="Kjelleberg S."/>
            <person name="Cavicchioli R."/>
        </authorList>
    </citation>
    <scope>NUCLEOTIDE SEQUENCE [LARGE SCALE GENOMIC DNA]</scope>
    <source>
        <strain evidence="2 3">S14</strain>
    </source>
</reference>
<organism evidence="2 3">
    <name type="scientific">Photobacterium angustum (strain S14 / CCUG 15956)</name>
    <name type="common">Vibrio sp. (strain S14 / CCUG 15956)</name>
    <dbReference type="NCBI Taxonomy" id="314292"/>
    <lineage>
        <taxon>Bacteria</taxon>
        <taxon>Pseudomonadati</taxon>
        <taxon>Pseudomonadota</taxon>
        <taxon>Gammaproteobacteria</taxon>
        <taxon>Vibrionales</taxon>
        <taxon>Vibrionaceae</taxon>
        <taxon>Photobacterium</taxon>
    </lineage>
</organism>
<dbReference type="GO" id="GO:0003677">
    <property type="term" value="F:DNA binding"/>
    <property type="evidence" value="ECO:0007669"/>
    <property type="project" value="InterPro"/>
</dbReference>
<dbReference type="InterPro" id="IPR010982">
    <property type="entry name" value="Lambda_DNA-bd_dom_sf"/>
</dbReference>
<proteinExistence type="predicted"/>
<feature type="domain" description="HTH cro/C1-type" evidence="1">
    <location>
        <begin position="19"/>
        <end position="67"/>
    </location>
</feature>
<evidence type="ECO:0000313" key="2">
    <source>
        <dbReference type="EMBL" id="EAS64376.1"/>
    </source>
</evidence>
<sequence>MISYKIRELIEQNPLHNGRKVTLSYLADHVGVQSSAMSKIANNKGYNTSVSTIEALCKFFNCRVEDVMEYKPDDRSASE</sequence>
<dbReference type="SUPFAM" id="SSF47413">
    <property type="entry name" value="lambda repressor-like DNA-binding domains"/>
    <property type="match status" value="1"/>
</dbReference>
<dbReference type="CDD" id="cd00093">
    <property type="entry name" value="HTH_XRE"/>
    <property type="match status" value="1"/>
</dbReference>